<dbReference type="SUPFAM" id="SSF52540">
    <property type="entry name" value="P-loop containing nucleoside triphosphate hydrolases"/>
    <property type="match status" value="1"/>
</dbReference>
<comment type="similarity">
    <text evidence="2 7">Belongs to the TRAFAC class translation factor GTPase superfamily. Classic translation factor GTPase family. PrfC subfamily.</text>
</comment>
<evidence type="ECO:0000313" key="10">
    <source>
        <dbReference type="EMBL" id="MCG4611766.1"/>
    </source>
</evidence>
<dbReference type="CDD" id="cd04169">
    <property type="entry name" value="RF3"/>
    <property type="match status" value="1"/>
</dbReference>
<dbReference type="InterPro" id="IPR000795">
    <property type="entry name" value="T_Tr_GTP-bd_dom"/>
</dbReference>
<dbReference type="Gene3D" id="2.40.30.10">
    <property type="entry name" value="Translation factors"/>
    <property type="match status" value="1"/>
</dbReference>
<evidence type="ECO:0000256" key="2">
    <source>
        <dbReference type="ARBA" id="ARBA00009978"/>
    </source>
</evidence>
<keyword evidence="6 7" id="KW-0342">GTP-binding</keyword>
<dbReference type="InterPro" id="IPR053905">
    <property type="entry name" value="EF-G-like_DII"/>
</dbReference>
<dbReference type="InterPro" id="IPR009000">
    <property type="entry name" value="Transl_B-barrel_sf"/>
</dbReference>
<comment type="subcellular location">
    <subcellularLocation>
        <location evidence="1 7">Cytoplasm</location>
    </subcellularLocation>
</comment>
<feature type="binding site" evidence="7">
    <location>
        <begin position="86"/>
        <end position="90"/>
    </location>
    <ligand>
        <name>GTP</name>
        <dbReference type="ChEBI" id="CHEBI:37565"/>
    </ligand>
</feature>
<dbReference type="EMBL" id="JAKNHQ010000022">
    <property type="protein sequence ID" value="MCG4611766.1"/>
    <property type="molecule type" value="Genomic_DNA"/>
</dbReference>
<evidence type="ECO:0000256" key="3">
    <source>
        <dbReference type="ARBA" id="ARBA00022490"/>
    </source>
</evidence>
<dbReference type="InterPro" id="IPR027417">
    <property type="entry name" value="P-loop_NTPase"/>
</dbReference>
<dbReference type="Pfam" id="PF16658">
    <property type="entry name" value="RF3_C"/>
    <property type="match status" value="1"/>
</dbReference>
<dbReference type="PROSITE" id="PS00301">
    <property type="entry name" value="G_TR_1"/>
    <property type="match status" value="1"/>
</dbReference>
<evidence type="ECO:0000259" key="9">
    <source>
        <dbReference type="PROSITE" id="PS51722"/>
    </source>
</evidence>
<dbReference type="InterPro" id="IPR031157">
    <property type="entry name" value="G_TR_CS"/>
</dbReference>
<dbReference type="Gene3D" id="3.40.50.300">
    <property type="entry name" value="P-loop containing nucleotide triphosphate hydrolases"/>
    <property type="match status" value="1"/>
</dbReference>
<dbReference type="SUPFAM" id="SSF54980">
    <property type="entry name" value="EF-G C-terminal domain-like"/>
    <property type="match status" value="1"/>
</dbReference>
<dbReference type="RefSeq" id="WP_191395219.1">
    <property type="nucleotide sequence ID" value="NZ_JAKNHQ010000022.1"/>
</dbReference>
<dbReference type="PROSITE" id="PS51722">
    <property type="entry name" value="G_TR_2"/>
    <property type="match status" value="1"/>
</dbReference>
<dbReference type="Proteomes" id="UP001298681">
    <property type="component" value="Unassembled WGS sequence"/>
</dbReference>
<dbReference type="HAMAP" id="MF_00072">
    <property type="entry name" value="Rel_fac_3"/>
    <property type="match status" value="1"/>
</dbReference>
<dbReference type="PANTHER" id="PTHR43556">
    <property type="entry name" value="PEPTIDE CHAIN RELEASE FACTOR RF3"/>
    <property type="match status" value="1"/>
</dbReference>
<reference evidence="10 11" key="1">
    <citation type="submission" date="2022-01" db="EMBL/GenBank/DDBJ databases">
        <title>Collection of gut derived symbiotic bacterial strains cultured from healthy donors.</title>
        <authorList>
            <person name="Lin H."/>
            <person name="Kohout C."/>
            <person name="Waligurski E."/>
            <person name="Pamer E.G."/>
        </authorList>
    </citation>
    <scope>NUCLEOTIDE SEQUENCE [LARGE SCALE GENOMIC DNA]</scope>
    <source>
        <strain evidence="10 11">DFI.7.58</strain>
    </source>
</reference>
<evidence type="ECO:0000256" key="7">
    <source>
        <dbReference type="HAMAP-Rule" id="MF_00072"/>
    </source>
</evidence>
<name>A0ABS9MMJ5_9FIRM</name>
<accession>A0ABS9MMJ5</accession>
<dbReference type="CDD" id="cd03689">
    <property type="entry name" value="RF3_II"/>
    <property type="match status" value="1"/>
</dbReference>
<dbReference type="NCBIfam" id="NF001964">
    <property type="entry name" value="PRK00741.1"/>
    <property type="match status" value="1"/>
</dbReference>
<dbReference type="Gene3D" id="3.30.70.3280">
    <property type="entry name" value="Peptide chain release factor 3, domain III"/>
    <property type="match status" value="1"/>
</dbReference>
<keyword evidence="11" id="KW-1185">Reference proteome</keyword>
<dbReference type="PRINTS" id="PR00315">
    <property type="entry name" value="ELONGATNFCT"/>
</dbReference>
<dbReference type="InterPro" id="IPR041732">
    <property type="entry name" value="RF3_GTP-bd"/>
</dbReference>
<evidence type="ECO:0000256" key="1">
    <source>
        <dbReference type="ARBA" id="ARBA00004496"/>
    </source>
</evidence>
<dbReference type="NCBIfam" id="TIGR00503">
    <property type="entry name" value="prfC"/>
    <property type="match status" value="1"/>
</dbReference>
<feature type="domain" description="Tr-type G" evidence="9">
    <location>
        <begin position="9"/>
        <end position="281"/>
    </location>
</feature>
<keyword evidence="4 7" id="KW-0547">Nucleotide-binding</keyword>
<feature type="binding site" evidence="7">
    <location>
        <begin position="18"/>
        <end position="25"/>
    </location>
    <ligand>
        <name>GTP</name>
        <dbReference type="ChEBI" id="CHEBI:37565"/>
    </ligand>
</feature>
<keyword evidence="5 7" id="KW-0648">Protein biosynthesis</keyword>
<dbReference type="Pfam" id="PF00009">
    <property type="entry name" value="GTP_EFTU"/>
    <property type="match status" value="1"/>
</dbReference>
<evidence type="ECO:0000256" key="6">
    <source>
        <dbReference type="ARBA" id="ARBA00023134"/>
    </source>
</evidence>
<dbReference type="InterPro" id="IPR004548">
    <property type="entry name" value="PrfC"/>
</dbReference>
<dbReference type="InterPro" id="IPR032090">
    <property type="entry name" value="RF3_C"/>
</dbReference>
<organism evidence="10 11">
    <name type="scientific">Anaeromassilibacillus senegalensis</name>
    <dbReference type="NCBI Taxonomy" id="1673717"/>
    <lineage>
        <taxon>Bacteria</taxon>
        <taxon>Bacillati</taxon>
        <taxon>Bacillota</taxon>
        <taxon>Clostridia</taxon>
        <taxon>Eubacteriales</taxon>
        <taxon>Acutalibacteraceae</taxon>
        <taxon>Anaeromassilibacillus</taxon>
    </lineage>
</organism>
<sequence>MSKYVNEIEKRRTFAIISHPDAGKTTLTEKFLLYGGAIAMAGAVKGKKAARHAVSDWMEIEKQRGISVTSSVMQFHYEGYCINILDTPGHQDFSEDTYRTLMAADSAVMVIDAAKGVEPQTRKLFKVCLLRDIPIFTFINKMDREARNPYDLLDEIEYELGIKTYPMNWPIGCGKEFKGVYDRNKKEIIAFRANDEMANGQRQVAAIEADLSDPNLAELIGEDHRQTLVDDVELLDGAGYEFDLEAVRHGRLSPVFFGSALTNFGVEPFLEDFLHMTTPPLPRKSDAGEIDPFDDDFSAFVFKIQANMNKAHRDRVAFMRICSGKFEKGMEVLHVQGDKRMKLSQPQQLMAQEREIVDEAYAGDIIGVFDPGIFSIGDTISVPGKKFRFEGIPTFAPEHFALVRQVDTMKRKQFIKGTSQIAQEGAIQIFQELGGGMEEVIVGVVGVLQFEVLEYRLKNEYNVDIHMERLPYEHIRWIENEDLDPKTLNLTSDTKRIQDLKGNRLLIFANSWSINWALEHNEGLKLAEFGR</sequence>
<evidence type="ECO:0000313" key="11">
    <source>
        <dbReference type="Proteomes" id="UP001298681"/>
    </source>
</evidence>
<dbReference type="InterPro" id="IPR035647">
    <property type="entry name" value="EFG_III/V"/>
</dbReference>
<gene>
    <name evidence="7" type="primary">prfC</name>
    <name evidence="10" type="ORF">L0P57_12595</name>
</gene>
<protein>
    <recommendedName>
        <fullName evidence="7 8">Peptide chain release factor 3</fullName>
        <shortName evidence="7">RF-3</shortName>
    </recommendedName>
</protein>
<dbReference type="Pfam" id="PF22042">
    <property type="entry name" value="EF-G_D2"/>
    <property type="match status" value="1"/>
</dbReference>
<evidence type="ECO:0000256" key="4">
    <source>
        <dbReference type="ARBA" id="ARBA00022741"/>
    </source>
</evidence>
<evidence type="ECO:0000256" key="8">
    <source>
        <dbReference type="NCBIfam" id="TIGR00503"/>
    </source>
</evidence>
<dbReference type="InterPro" id="IPR038467">
    <property type="entry name" value="RF3_dom_3_sf"/>
</dbReference>
<comment type="function">
    <text evidence="7">Increases the formation of ribosomal termination complexes and stimulates activities of RF-1 and RF-2. It binds guanine nucleotides and has strong preference for UGA stop codons. It may interact directly with the ribosome. The stimulation of RF-1 and RF-2 is significantly reduced by GTP and GDP, but not by GMP.</text>
</comment>
<evidence type="ECO:0000256" key="5">
    <source>
        <dbReference type="ARBA" id="ARBA00022917"/>
    </source>
</evidence>
<feature type="binding site" evidence="7">
    <location>
        <begin position="140"/>
        <end position="143"/>
    </location>
    <ligand>
        <name>GTP</name>
        <dbReference type="ChEBI" id="CHEBI:37565"/>
    </ligand>
</feature>
<keyword evidence="3 7" id="KW-0963">Cytoplasm</keyword>
<proteinExistence type="inferred from homology"/>
<dbReference type="NCBIfam" id="TIGR00231">
    <property type="entry name" value="small_GTP"/>
    <property type="match status" value="1"/>
</dbReference>
<comment type="caution">
    <text evidence="10">The sequence shown here is derived from an EMBL/GenBank/DDBJ whole genome shotgun (WGS) entry which is preliminary data.</text>
</comment>
<dbReference type="SUPFAM" id="SSF50447">
    <property type="entry name" value="Translation proteins"/>
    <property type="match status" value="1"/>
</dbReference>
<dbReference type="InterPro" id="IPR005225">
    <property type="entry name" value="Small_GTP-bd"/>
</dbReference>
<dbReference type="PANTHER" id="PTHR43556:SF2">
    <property type="entry name" value="PEPTIDE CHAIN RELEASE FACTOR RF3"/>
    <property type="match status" value="1"/>
</dbReference>